<organism evidence="3 4">
    <name type="scientific">Micromonospora zhanjiangensis</name>
    <dbReference type="NCBI Taxonomy" id="1522057"/>
    <lineage>
        <taxon>Bacteria</taxon>
        <taxon>Bacillati</taxon>
        <taxon>Actinomycetota</taxon>
        <taxon>Actinomycetes</taxon>
        <taxon>Micromonosporales</taxon>
        <taxon>Micromonosporaceae</taxon>
        <taxon>Micromonospora</taxon>
    </lineage>
</organism>
<dbReference type="EC" id="3.2.1.-" evidence="1"/>
<keyword evidence="1" id="KW-0624">Polysaccharide degradation</keyword>
<dbReference type="SUPFAM" id="SSF51989">
    <property type="entry name" value="Glycosyl hydrolases family 6, cellulases"/>
    <property type="match status" value="1"/>
</dbReference>
<keyword evidence="1" id="KW-0326">Glycosidase</keyword>
<dbReference type="PANTHER" id="PTHR34876">
    <property type="match status" value="1"/>
</dbReference>
<comment type="caution">
    <text evidence="3">The sequence shown here is derived from an EMBL/GenBank/DDBJ whole genome shotgun (WGS) entry which is preliminary data.</text>
</comment>
<keyword evidence="1 3" id="KW-0378">Hydrolase</keyword>
<dbReference type="EMBL" id="JBHSBN010000024">
    <property type="protein sequence ID" value="MFC4109464.1"/>
    <property type="molecule type" value="Genomic_DNA"/>
</dbReference>
<evidence type="ECO:0000256" key="2">
    <source>
        <dbReference type="SAM" id="MobiDB-lite"/>
    </source>
</evidence>
<comment type="similarity">
    <text evidence="1">Belongs to the glycosyl hydrolase family 6.</text>
</comment>
<dbReference type="PIRSF" id="PIRSF001100">
    <property type="entry name" value="Beta_cellobiohydrolase"/>
    <property type="match status" value="1"/>
</dbReference>
<dbReference type="InterPro" id="IPR036434">
    <property type="entry name" value="Beta_cellobiohydrolase_sf"/>
</dbReference>
<evidence type="ECO:0000256" key="1">
    <source>
        <dbReference type="RuleBase" id="RU361186"/>
    </source>
</evidence>
<dbReference type="InterPro" id="IPR016288">
    <property type="entry name" value="Beta_cellobiohydrolase"/>
</dbReference>
<feature type="chain" id="PRO_5044987826" description="Glucanase" evidence="1">
    <location>
        <begin position="34"/>
        <end position="449"/>
    </location>
</feature>
<dbReference type="InterPro" id="IPR006311">
    <property type="entry name" value="TAT_signal"/>
</dbReference>
<reference evidence="4" key="1">
    <citation type="journal article" date="2019" name="Int. J. Syst. Evol. Microbiol.">
        <title>The Global Catalogue of Microorganisms (GCM) 10K type strain sequencing project: providing services to taxonomists for standard genome sequencing and annotation.</title>
        <authorList>
            <consortium name="The Broad Institute Genomics Platform"/>
            <consortium name="The Broad Institute Genome Sequencing Center for Infectious Disease"/>
            <person name="Wu L."/>
            <person name="Ma J."/>
        </authorList>
    </citation>
    <scope>NUCLEOTIDE SEQUENCE [LARGE SCALE GENOMIC DNA]</scope>
    <source>
        <strain evidence="4">2902at01</strain>
    </source>
</reference>
<name>A0ABV8KTS2_9ACTN</name>
<dbReference type="Proteomes" id="UP001595868">
    <property type="component" value="Unassembled WGS sequence"/>
</dbReference>
<keyword evidence="4" id="KW-1185">Reference proteome</keyword>
<feature type="region of interest" description="Disordered" evidence="2">
    <location>
        <begin position="402"/>
        <end position="421"/>
    </location>
</feature>
<keyword evidence="1" id="KW-0732">Signal</keyword>
<dbReference type="GO" id="GO:0016787">
    <property type="term" value="F:hydrolase activity"/>
    <property type="evidence" value="ECO:0007669"/>
    <property type="project" value="UniProtKB-KW"/>
</dbReference>
<proteinExistence type="inferred from homology"/>
<sequence length="449" mass="47914">MVGVAGVRRRLIAGGVVAVLASAALAGARPARADSRQPHVDNPYAGVPGYVDPQWRARVRGVPGGDRVANAPTGIWLDRVSRIAGRPGEPGLRAHLDAALAQRAGYVQVVLNDLPARDCSRLRPGGEFAVGEVDRYRREFVDPIVAIERDPKYRRLRIVNVIEPGAVPELLAFRTGSSLCEQVDRGGDYLTGIRYVLDQLGPYPNIYRYLGAGHHAQLGWDSDRAAAVGLFATIVAGTRAGPDGVDGVIVNTAGYGALTEPYFTADTVVNGSPVTYSRWVDWNRFVDELSYGRQLRRELVAAGFPDRVGVLVDTSRNGWGGPDRPVAPSTSSDVNTFVDRSRVDRRIASANWCNQAGAGLGERPAVAPQPGVDAYVWMKPPGTSDGAADPGSTDPVAGFDPKCDPDYRPPTDSGWPPTGALHDAPPVGAWFPAQFAQLMANAYPPLPAG</sequence>
<keyword evidence="1" id="KW-0119">Carbohydrate metabolism</keyword>
<evidence type="ECO:0000313" key="3">
    <source>
        <dbReference type="EMBL" id="MFC4109464.1"/>
    </source>
</evidence>
<gene>
    <name evidence="3" type="ORF">ACFOX0_26475</name>
</gene>
<dbReference type="Gene3D" id="3.20.20.40">
    <property type="entry name" value="1, 4-beta cellobiohydrolase"/>
    <property type="match status" value="1"/>
</dbReference>
<evidence type="ECO:0000313" key="4">
    <source>
        <dbReference type="Proteomes" id="UP001595868"/>
    </source>
</evidence>
<dbReference type="Pfam" id="PF01341">
    <property type="entry name" value="Glyco_hydro_6"/>
    <property type="match status" value="1"/>
</dbReference>
<keyword evidence="1" id="KW-0136">Cellulose degradation</keyword>
<protein>
    <recommendedName>
        <fullName evidence="1">Glucanase</fullName>
        <ecNumber evidence="1">3.2.1.-</ecNumber>
    </recommendedName>
</protein>
<dbReference type="PRINTS" id="PR00733">
    <property type="entry name" value="GLHYDRLASE6"/>
</dbReference>
<dbReference type="PANTHER" id="PTHR34876:SF4">
    <property type="entry name" value="1,4-BETA-D-GLUCAN CELLOBIOHYDROLASE C-RELATED"/>
    <property type="match status" value="1"/>
</dbReference>
<dbReference type="PROSITE" id="PS51318">
    <property type="entry name" value="TAT"/>
    <property type="match status" value="1"/>
</dbReference>
<accession>A0ABV8KTS2</accession>
<feature type="signal peptide" evidence="1">
    <location>
        <begin position="1"/>
        <end position="33"/>
    </location>
</feature>
<dbReference type="RefSeq" id="WP_377550832.1">
    <property type="nucleotide sequence ID" value="NZ_JBHSBN010000024.1"/>
</dbReference>